<dbReference type="PROSITE" id="PS50283">
    <property type="entry name" value="NA_SOLUT_SYMP_3"/>
    <property type="match status" value="1"/>
</dbReference>
<evidence type="ECO:0000256" key="12">
    <source>
        <dbReference type="ARBA" id="ARBA00036099"/>
    </source>
</evidence>
<dbReference type="Proteomes" id="UP001445076">
    <property type="component" value="Unassembled WGS sequence"/>
</dbReference>
<reference evidence="15 16" key="1">
    <citation type="journal article" date="2024" name="BMC Genomics">
        <title>Genome assembly of redclaw crayfish (Cherax quadricarinatus) provides insights into its immune adaptation and hypoxia tolerance.</title>
        <authorList>
            <person name="Liu Z."/>
            <person name="Zheng J."/>
            <person name="Li H."/>
            <person name="Fang K."/>
            <person name="Wang S."/>
            <person name="He J."/>
            <person name="Zhou D."/>
            <person name="Weng S."/>
            <person name="Chi M."/>
            <person name="Gu Z."/>
            <person name="He J."/>
            <person name="Li F."/>
            <person name="Wang M."/>
        </authorList>
    </citation>
    <scope>NUCLEOTIDE SEQUENCE [LARGE SCALE GENOMIC DNA]</scope>
    <source>
        <strain evidence="15">ZL_2023a</strain>
    </source>
</reference>
<feature type="transmembrane region" description="Helical" evidence="14">
    <location>
        <begin position="35"/>
        <end position="61"/>
    </location>
</feature>
<evidence type="ECO:0000256" key="5">
    <source>
        <dbReference type="ARBA" id="ARBA00022692"/>
    </source>
</evidence>
<proteinExistence type="inferred from homology"/>
<dbReference type="PROSITE" id="PS00456">
    <property type="entry name" value="NA_SOLUT_SYMP_1"/>
    <property type="match status" value="1"/>
</dbReference>
<accession>A0AAW0XV77</accession>
<keyword evidence="11" id="KW-0739">Sodium transport</keyword>
<evidence type="ECO:0000256" key="3">
    <source>
        <dbReference type="ARBA" id="ARBA00022448"/>
    </source>
</evidence>
<dbReference type="GO" id="GO:0015075">
    <property type="term" value="F:monoatomic ion transmembrane transporter activity"/>
    <property type="evidence" value="ECO:0007669"/>
    <property type="project" value="UniProtKB-ARBA"/>
</dbReference>
<evidence type="ECO:0000256" key="8">
    <source>
        <dbReference type="ARBA" id="ARBA00023065"/>
    </source>
</evidence>
<gene>
    <name evidence="15" type="ORF">OTU49_001140</name>
</gene>
<keyword evidence="5 14" id="KW-0812">Transmembrane</keyword>
<name>A0AAW0XV77_CHEQU</name>
<keyword evidence="9 14" id="KW-0472">Membrane</keyword>
<keyword evidence="6 14" id="KW-1133">Transmembrane helix</keyword>
<dbReference type="Gene3D" id="1.20.1730.10">
    <property type="entry name" value="Sodium/glucose cotransporter"/>
    <property type="match status" value="1"/>
</dbReference>
<evidence type="ECO:0000256" key="7">
    <source>
        <dbReference type="ARBA" id="ARBA00023053"/>
    </source>
</evidence>
<dbReference type="PANTHER" id="PTHR42985:SF40">
    <property type="entry name" value="LD47995P-RELATED"/>
    <property type="match status" value="1"/>
</dbReference>
<dbReference type="GO" id="GO:0098660">
    <property type="term" value="P:inorganic ion transmembrane transport"/>
    <property type="evidence" value="ECO:0007669"/>
    <property type="project" value="UniProtKB-ARBA"/>
</dbReference>
<evidence type="ECO:0000256" key="13">
    <source>
        <dbReference type="RuleBase" id="RU362091"/>
    </source>
</evidence>
<comment type="subcellular location">
    <subcellularLocation>
        <location evidence="1">Cell membrane</location>
        <topology evidence="1">Multi-pass membrane protein</topology>
    </subcellularLocation>
</comment>
<protein>
    <recommendedName>
        <fullName evidence="17">Sodium-dependent multivitamin transporter</fullName>
    </recommendedName>
</protein>
<dbReference type="InterPro" id="IPR038377">
    <property type="entry name" value="Na/Glc_symporter_sf"/>
</dbReference>
<dbReference type="InterPro" id="IPR018212">
    <property type="entry name" value="Na/solute_symporter_CS"/>
</dbReference>
<evidence type="ECO:0000313" key="15">
    <source>
        <dbReference type="EMBL" id="KAK8743584.1"/>
    </source>
</evidence>
<keyword evidence="4" id="KW-1003">Cell membrane</keyword>
<sequence>QYLERRFGMLCRLCASLAFSLQMTLYMGIVLYAPALALSAVTGISINWSIISIGVVCTFYSTLGGMKAVLITDVFQSLLMFAAVFAVITQGVRDFGVRDIFKIAGEGNRLEFFK</sequence>
<keyword evidence="7" id="KW-0915">Sodium</keyword>
<evidence type="ECO:0000256" key="9">
    <source>
        <dbReference type="ARBA" id="ARBA00023136"/>
    </source>
</evidence>
<dbReference type="GO" id="GO:0006814">
    <property type="term" value="P:sodium ion transport"/>
    <property type="evidence" value="ECO:0007669"/>
    <property type="project" value="UniProtKB-KW"/>
</dbReference>
<evidence type="ECO:0008006" key="17">
    <source>
        <dbReference type="Google" id="ProtNLM"/>
    </source>
</evidence>
<dbReference type="PANTHER" id="PTHR42985">
    <property type="entry name" value="SODIUM-COUPLED MONOCARBOXYLATE TRANSPORTER"/>
    <property type="match status" value="1"/>
</dbReference>
<evidence type="ECO:0000256" key="10">
    <source>
        <dbReference type="ARBA" id="ARBA00023180"/>
    </source>
</evidence>
<evidence type="ECO:0000256" key="2">
    <source>
        <dbReference type="ARBA" id="ARBA00006434"/>
    </source>
</evidence>
<dbReference type="GO" id="GO:0015293">
    <property type="term" value="F:symporter activity"/>
    <property type="evidence" value="ECO:0007669"/>
    <property type="project" value="TreeGrafter"/>
</dbReference>
<dbReference type="GO" id="GO:0005886">
    <property type="term" value="C:plasma membrane"/>
    <property type="evidence" value="ECO:0007669"/>
    <property type="project" value="UniProtKB-SubCell"/>
</dbReference>
<feature type="transmembrane region" description="Helical" evidence="14">
    <location>
        <begin position="7"/>
        <end position="29"/>
    </location>
</feature>
<dbReference type="InterPro" id="IPR001734">
    <property type="entry name" value="Na/solute_symporter"/>
</dbReference>
<dbReference type="AlphaFoldDB" id="A0AAW0XV77"/>
<keyword evidence="8" id="KW-0406">Ion transport</keyword>
<organism evidence="15 16">
    <name type="scientific">Cherax quadricarinatus</name>
    <name type="common">Australian red claw crayfish</name>
    <dbReference type="NCBI Taxonomy" id="27406"/>
    <lineage>
        <taxon>Eukaryota</taxon>
        <taxon>Metazoa</taxon>
        <taxon>Ecdysozoa</taxon>
        <taxon>Arthropoda</taxon>
        <taxon>Crustacea</taxon>
        <taxon>Multicrustacea</taxon>
        <taxon>Malacostraca</taxon>
        <taxon>Eumalacostraca</taxon>
        <taxon>Eucarida</taxon>
        <taxon>Decapoda</taxon>
        <taxon>Pleocyemata</taxon>
        <taxon>Astacidea</taxon>
        <taxon>Parastacoidea</taxon>
        <taxon>Parastacidae</taxon>
        <taxon>Cherax</taxon>
    </lineage>
</organism>
<keyword evidence="3" id="KW-0813">Transport</keyword>
<feature type="non-terminal residue" evidence="15">
    <location>
        <position position="1"/>
    </location>
</feature>
<dbReference type="InterPro" id="IPR051163">
    <property type="entry name" value="Sodium:Solute_Symporter_SSF"/>
</dbReference>
<keyword evidence="10" id="KW-0325">Glycoprotein</keyword>
<evidence type="ECO:0000256" key="4">
    <source>
        <dbReference type="ARBA" id="ARBA00022475"/>
    </source>
</evidence>
<evidence type="ECO:0000256" key="11">
    <source>
        <dbReference type="ARBA" id="ARBA00023201"/>
    </source>
</evidence>
<dbReference type="Pfam" id="PF00474">
    <property type="entry name" value="SSF"/>
    <property type="match status" value="1"/>
</dbReference>
<evidence type="ECO:0000313" key="16">
    <source>
        <dbReference type="Proteomes" id="UP001445076"/>
    </source>
</evidence>
<evidence type="ECO:0000256" key="14">
    <source>
        <dbReference type="SAM" id="Phobius"/>
    </source>
</evidence>
<evidence type="ECO:0000256" key="1">
    <source>
        <dbReference type="ARBA" id="ARBA00004651"/>
    </source>
</evidence>
<dbReference type="EMBL" id="JARKIK010000024">
    <property type="protein sequence ID" value="KAK8743584.1"/>
    <property type="molecule type" value="Genomic_DNA"/>
</dbReference>
<comment type="catalytic activity">
    <reaction evidence="12">
        <text>iodide(out) + 2 Na(+)(out) = iodide(in) + 2 Na(+)(in)</text>
        <dbReference type="Rhea" id="RHEA:71207"/>
        <dbReference type="ChEBI" id="CHEBI:16382"/>
        <dbReference type="ChEBI" id="CHEBI:29101"/>
    </reaction>
</comment>
<comment type="similarity">
    <text evidence="2 13">Belongs to the sodium:solute symporter (SSF) (TC 2.A.21) family.</text>
</comment>
<feature type="transmembrane region" description="Helical" evidence="14">
    <location>
        <begin position="68"/>
        <end position="88"/>
    </location>
</feature>
<keyword evidence="16" id="KW-1185">Reference proteome</keyword>
<evidence type="ECO:0000256" key="6">
    <source>
        <dbReference type="ARBA" id="ARBA00022989"/>
    </source>
</evidence>
<comment type="caution">
    <text evidence="15">The sequence shown here is derived from an EMBL/GenBank/DDBJ whole genome shotgun (WGS) entry which is preliminary data.</text>
</comment>